<evidence type="ECO:0000256" key="4">
    <source>
        <dbReference type="ARBA" id="ARBA00022989"/>
    </source>
</evidence>
<dbReference type="PANTHER" id="PTHR35007">
    <property type="entry name" value="INTEGRAL MEMBRANE PROTEIN-RELATED"/>
    <property type="match status" value="1"/>
</dbReference>
<organism evidence="8 9">
    <name type="scientific">Lancefieldella rimae</name>
    <dbReference type="NCBI Taxonomy" id="1383"/>
    <lineage>
        <taxon>Bacteria</taxon>
        <taxon>Bacillati</taxon>
        <taxon>Actinomycetota</taxon>
        <taxon>Coriobacteriia</taxon>
        <taxon>Coriobacteriales</taxon>
        <taxon>Atopobiaceae</taxon>
        <taxon>Lancefieldella</taxon>
    </lineage>
</organism>
<feature type="transmembrane region" description="Helical" evidence="6">
    <location>
        <begin position="221"/>
        <end position="242"/>
    </location>
</feature>
<dbReference type="GO" id="GO:0005886">
    <property type="term" value="C:plasma membrane"/>
    <property type="evidence" value="ECO:0007669"/>
    <property type="project" value="UniProtKB-SubCell"/>
</dbReference>
<reference evidence="8" key="1">
    <citation type="submission" date="2020-04" db="EMBL/GenBank/DDBJ databases">
        <title>Deep metagenomics examines the oral microbiome during advanced dental caries in children, revealing novel taxa and co-occurrences with host molecules.</title>
        <authorList>
            <person name="Baker J.L."/>
            <person name="Morton J.T."/>
            <person name="Dinis M."/>
            <person name="Alvarez R."/>
            <person name="Tran N.C."/>
            <person name="Knight R."/>
            <person name="Edlund A."/>
        </authorList>
    </citation>
    <scope>NUCLEOTIDE SEQUENCE</scope>
    <source>
        <strain evidence="8">JCVI_38_bin.5</strain>
    </source>
</reference>
<dbReference type="InterPro" id="IPR018076">
    <property type="entry name" value="T2SS_GspF_dom"/>
</dbReference>
<evidence type="ECO:0000256" key="5">
    <source>
        <dbReference type="ARBA" id="ARBA00023136"/>
    </source>
</evidence>
<keyword evidence="2" id="KW-1003">Cell membrane</keyword>
<sequence length="248" mass="27072">MHASCIRNGCRCISYHSKTDEKGVVIMLLHIVFIGGTAGSLMGSVWLFTSAKNPIQKHGVQDYGLRSKHLDSWFQEILSMAGVLKIVREVTKRKRIAHQRNAIIKEMPRMLDVLTLGLSSGLSFDSSLDLYCNRCSGVLSEKMNQALLSWQMGATTRSAALEEIAAEYGITSLLSFASVVTESLAFGTPLSDSLERQAGTIRDDQRAALEAEIEKVPVKMLLPLGMLIVPAMLIAILGPLLGPALSVW</sequence>
<evidence type="ECO:0000256" key="1">
    <source>
        <dbReference type="ARBA" id="ARBA00004651"/>
    </source>
</evidence>
<dbReference type="EMBL" id="JABZGW010000030">
    <property type="protein sequence ID" value="MBF4807338.1"/>
    <property type="molecule type" value="Genomic_DNA"/>
</dbReference>
<comment type="subcellular location">
    <subcellularLocation>
        <location evidence="1">Cell membrane</location>
        <topology evidence="1">Multi-pass membrane protein</topology>
    </subcellularLocation>
</comment>
<dbReference type="AlphaFoldDB" id="A0A930VYY8"/>
<protein>
    <submittedName>
        <fullName evidence="8">Type II secretion system F family protein</fullName>
    </submittedName>
</protein>
<accession>A0A930VYY8</accession>
<gene>
    <name evidence="8" type="ORF">HXK26_01385</name>
</gene>
<feature type="domain" description="Type II secretion system protein GspF" evidence="7">
    <location>
        <begin position="111"/>
        <end position="237"/>
    </location>
</feature>
<keyword evidence="4 6" id="KW-1133">Transmembrane helix</keyword>
<evidence type="ECO:0000259" key="7">
    <source>
        <dbReference type="Pfam" id="PF00482"/>
    </source>
</evidence>
<evidence type="ECO:0000256" key="3">
    <source>
        <dbReference type="ARBA" id="ARBA00022692"/>
    </source>
</evidence>
<dbReference type="Proteomes" id="UP000698335">
    <property type="component" value="Unassembled WGS sequence"/>
</dbReference>
<evidence type="ECO:0000313" key="9">
    <source>
        <dbReference type="Proteomes" id="UP000698335"/>
    </source>
</evidence>
<dbReference type="PANTHER" id="PTHR35007:SF2">
    <property type="entry name" value="PILUS ASSEMBLE PROTEIN"/>
    <property type="match status" value="1"/>
</dbReference>
<dbReference type="Pfam" id="PF00482">
    <property type="entry name" value="T2SSF"/>
    <property type="match status" value="1"/>
</dbReference>
<keyword evidence="3 6" id="KW-0812">Transmembrane</keyword>
<proteinExistence type="predicted"/>
<keyword evidence="5 6" id="KW-0472">Membrane</keyword>
<evidence type="ECO:0000256" key="2">
    <source>
        <dbReference type="ARBA" id="ARBA00022475"/>
    </source>
</evidence>
<comment type="caution">
    <text evidence="8">The sequence shown here is derived from an EMBL/GenBank/DDBJ whole genome shotgun (WGS) entry which is preliminary data.</text>
</comment>
<evidence type="ECO:0000256" key="6">
    <source>
        <dbReference type="SAM" id="Phobius"/>
    </source>
</evidence>
<name>A0A930VYY8_9ACTN</name>
<feature type="transmembrane region" description="Helical" evidence="6">
    <location>
        <begin position="24"/>
        <end position="48"/>
    </location>
</feature>
<evidence type="ECO:0000313" key="8">
    <source>
        <dbReference type="EMBL" id="MBF4807338.1"/>
    </source>
</evidence>